<sequence length="92" mass="9712">MKIYIAGPMSGYPDFNRPAFNSAAHSISSGGNIPLSPAILPGGLDEPDYMAICIAMLQRSDSVLMLPGWEKSAGAAAEHALAKKLGLIIHYL</sequence>
<dbReference type="EMBL" id="JAPKIY010000013">
    <property type="protein sequence ID" value="MDS0897993.1"/>
    <property type="molecule type" value="Genomic_DNA"/>
</dbReference>
<accession>A0AAE4FB58</accession>
<organism evidence="1 2">
    <name type="scientific">Morganella morganii</name>
    <name type="common">Proteus morganii</name>
    <dbReference type="NCBI Taxonomy" id="582"/>
    <lineage>
        <taxon>Bacteria</taxon>
        <taxon>Pseudomonadati</taxon>
        <taxon>Pseudomonadota</taxon>
        <taxon>Gammaproteobacteria</taxon>
        <taxon>Enterobacterales</taxon>
        <taxon>Morganellaceae</taxon>
        <taxon>Morganella</taxon>
    </lineage>
</organism>
<dbReference type="SUPFAM" id="SSF52309">
    <property type="entry name" value="N-(deoxy)ribosyltransferase-like"/>
    <property type="match status" value="1"/>
</dbReference>
<dbReference type="Pfam" id="PF14359">
    <property type="entry name" value="DUF4406"/>
    <property type="match status" value="1"/>
</dbReference>
<name>A0AAE4FB58_MORMO</name>
<proteinExistence type="predicted"/>
<gene>
    <name evidence="1" type="ORF">OSC06_08405</name>
</gene>
<comment type="caution">
    <text evidence="1">The sequence shown here is derived from an EMBL/GenBank/DDBJ whole genome shotgun (WGS) entry which is preliminary data.</text>
</comment>
<evidence type="ECO:0000313" key="1">
    <source>
        <dbReference type="EMBL" id="MDS0897993.1"/>
    </source>
</evidence>
<dbReference type="InterPro" id="IPR025518">
    <property type="entry name" value="DUF4406"/>
</dbReference>
<protein>
    <submittedName>
        <fullName evidence="1">DUF4406 domain-containing protein</fullName>
    </submittedName>
</protein>
<dbReference type="RefSeq" id="WP_109882335.1">
    <property type="nucleotide sequence ID" value="NZ_BGLW01000018.1"/>
</dbReference>
<dbReference type="AlphaFoldDB" id="A0AAE4FB58"/>
<dbReference type="Proteomes" id="UP001182247">
    <property type="component" value="Unassembled WGS sequence"/>
</dbReference>
<dbReference type="Gene3D" id="3.40.50.10400">
    <property type="entry name" value="Hypothetical protein PA1492"/>
    <property type="match status" value="1"/>
</dbReference>
<evidence type="ECO:0000313" key="2">
    <source>
        <dbReference type="Proteomes" id="UP001182247"/>
    </source>
</evidence>
<reference evidence="1" key="1">
    <citation type="submission" date="2023-02" db="EMBL/GenBank/DDBJ databases">
        <title>Detection, antimicrobial susceptibility and genomic characterization of NDM-producing species of Morganellaceae, Yersiniaceae, and Enterobacteriaceae other than Klebsiella.</title>
        <authorList>
            <person name="Camargo C.H."/>
            <person name="Sacchi C.T."/>
            <person name="Campos K.R."/>
        </authorList>
    </citation>
    <scope>NUCLEOTIDE SEQUENCE</scope>
    <source>
        <strain evidence="1">1189_21</strain>
    </source>
</reference>